<name>A0ABY8BEA1_9BURK</name>
<reference evidence="1 2" key="1">
    <citation type="submission" date="2023-02" db="EMBL/GenBank/DDBJ databases">
        <title>Gemone sequence of Telluria chitinolytica ACM 3522T.</title>
        <authorList>
            <person name="Frediansyah A."/>
            <person name="Miess H."/>
            <person name="Gross H."/>
        </authorList>
    </citation>
    <scope>NUCLEOTIDE SEQUENCE [LARGE SCALE GENOMIC DNA]</scope>
    <source>
        <strain evidence="1 2">ACM 3522</strain>
    </source>
</reference>
<dbReference type="RefSeq" id="WP_277416714.1">
    <property type="nucleotide sequence ID" value="NZ_CP119083.1"/>
</dbReference>
<accession>A0ABY8BEA1</accession>
<evidence type="ECO:0000313" key="2">
    <source>
        <dbReference type="Proteomes" id="UP001216510"/>
    </source>
</evidence>
<sequence>MTTVNTHFFNVPVRVFASTATPPVYTAYYDFPTINVTYPNATIVYQLIEAPANVTLGQASVTPAPAPFNCVTVDGGRTIVIADTDAQSTTEKTYQVHIALITPTGTVQIDPQIINSPIRR</sequence>
<protein>
    <recommendedName>
        <fullName evidence="3">Cadherin-like beta sandwich domain-containing protein</fullName>
    </recommendedName>
</protein>
<dbReference type="Proteomes" id="UP001216510">
    <property type="component" value="Chromosome"/>
</dbReference>
<evidence type="ECO:0000313" key="1">
    <source>
        <dbReference type="EMBL" id="WEF34031.1"/>
    </source>
</evidence>
<proteinExistence type="predicted"/>
<dbReference type="EMBL" id="CP119083">
    <property type="protein sequence ID" value="WEF34031.1"/>
    <property type="molecule type" value="Genomic_DNA"/>
</dbReference>
<keyword evidence="2" id="KW-1185">Reference proteome</keyword>
<gene>
    <name evidence="1" type="ORF">PX653_04450</name>
</gene>
<organism evidence="1 2">
    <name type="scientific">Pseudoduganella chitinolytica</name>
    <dbReference type="NCBI Taxonomy" id="34070"/>
    <lineage>
        <taxon>Bacteria</taxon>
        <taxon>Pseudomonadati</taxon>
        <taxon>Pseudomonadota</taxon>
        <taxon>Betaproteobacteria</taxon>
        <taxon>Burkholderiales</taxon>
        <taxon>Oxalobacteraceae</taxon>
        <taxon>Telluria group</taxon>
        <taxon>Pseudoduganella</taxon>
    </lineage>
</organism>
<evidence type="ECO:0008006" key="3">
    <source>
        <dbReference type="Google" id="ProtNLM"/>
    </source>
</evidence>